<dbReference type="InterPro" id="IPR050570">
    <property type="entry name" value="Cell_wall_metabolism_enzyme"/>
</dbReference>
<evidence type="ECO:0000259" key="3">
    <source>
        <dbReference type="Pfam" id="PF01551"/>
    </source>
</evidence>
<keyword evidence="5" id="KW-1185">Reference proteome</keyword>
<comment type="caution">
    <text evidence="4">The sequence shown here is derived from an EMBL/GenBank/DDBJ whole genome shotgun (WGS) entry which is preliminary data.</text>
</comment>
<dbReference type="RefSeq" id="WP_202769485.1">
    <property type="nucleotide sequence ID" value="NZ_JAESWA010000029.1"/>
</dbReference>
<dbReference type="Pfam" id="PF01551">
    <property type="entry name" value="Peptidase_M23"/>
    <property type="match status" value="1"/>
</dbReference>
<dbReference type="GO" id="GO:0004222">
    <property type="term" value="F:metalloendopeptidase activity"/>
    <property type="evidence" value="ECO:0007669"/>
    <property type="project" value="TreeGrafter"/>
</dbReference>
<dbReference type="PANTHER" id="PTHR21666:SF289">
    <property type="entry name" value="L-ALA--D-GLU ENDOPEPTIDASE"/>
    <property type="match status" value="1"/>
</dbReference>
<feature type="transmembrane region" description="Helical" evidence="2">
    <location>
        <begin position="53"/>
        <end position="69"/>
    </location>
</feature>
<organism evidence="4 5">
    <name type="scientific">Clostridium paridis</name>
    <dbReference type="NCBI Taxonomy" id="2803863"/>
    <lineage>
        <taxon>Bacteria</taxon>
        <taxon>Bacillati</taxon>
        <taxon>Bacillota</taxon>
        <taxon>Clostridia</taxon>
        <taxon>Eubacteriales</taxon>
        <taxon>Clostridiaceae</taxon>
        <taxon>Clostridium</taxon>
    </lineage>
</organism>
<keyword evidence="1" id="KW-0732">Signal</keyword>
<dbReference type="CDD" id="cd12797">
    <property type="entry name" value="M23_peptidase"/>
    <property type="match status" value="1"/>
</dbReference>
<evidence type="ECO:0000256" key="2">
    <source>
        <dbReference type="SAM" id="Phobius"/>
    </source>
</evidence>
<gene>
    <name evidence="4" type="ORF">JK634_19730</name>
</gene>
<evidence type="ECO:0000313" key="4">
    <source>
        <dbReference type="EMBL" id="MBL4934023.1"/>
    </source>
</evidence>
<dbReference type="PANTHER" id="PTHR21666">
    <property type="entry name" value="PEPTIDASE-RELATED"/>
    <property type="match status" value="1"/>
</dbReference>
<dbReference type="InterPro" id="IPR016047">
    <property type="entry name" value="M23ase_b-sheet_dom"/>
</dbReference>
<keyword evidence="2" id="KW-1133">Transmembrane helix</keyword>
<accession>A0A937FK70</accession>
<name>A0A937FK70_9CLOT</name>
<dbReference type="Gene3D" id="2.70.70.10">
    <property type="entry name" value="Glucose Permease (Domain IIA)"/>
    <property type="match status" value="1"/>
</dbReference>
<dbReference type="SUPFAM" id="SSF51261">
    <property type="entry name" value="Duplicated hybrid motif"/>
    <property type="match status" value="1"/>
</dbReference>
<keyword evidence="2" id="KW-0812">Transmembrane</keyword>
<proteinExistence type="predicted"/>
<dbReference type="EMBL" id="JAESWA010000029">
    <property type="protein sequence ID" value="MBL4934023.1"/>
    <property type="molecule type" value="Genomic_DNA"/>
</dbReference>
<evidence type="ECO:0000256" key="1">
    <source>
        <dbReference type="ARBA" id="ARBA00022729"/>
    </source>
</evidence>
<sequence length="253" mass="28244">MGNYNSEYKSYYGKIMERRKSNHIGSIGGEYQINRSIGEHSSKSFKDIIVRRIIQELVGTFILCLLILVCKSVKTEQTLAVYNYGKYAVNKGYTINEVIEYIKTFDVSSIKHKGEELADFLKEKVSNGQTIKSQMKENLVKPVLGSYVLKDDSSKLYSIEIKDGTEIISIGDGNVTKVSEDKTLGKYIVIDNGSGVESVYGNLGEIDVKEGDKISKGQMVAKGGNSNNEAKPSLLFQLKYMGEARDIKDYINL</sequence>
<evidence type="ECO:0000313" key="5">
    <source>
        <dbReference type="Proteomes" id="UP000623681"/>
    </source>
</evidence>
<feature type="domain" description="M23ase beta-sheet core" evidence="3">
    <location>
        <begin position="158"/>
        <end position="246"/>
    </location>
</feature>
<reference evidence="4" key="1">
    <citation type="submission" date="2021-01" db="EMBL/GenBank/DDBJ databases">
        <title>Genome public.</title>
        <authorList>
            <person name="Liu C."/>
            <person name="Sun Q."/>
        </authorList>
    </citation>
    <scope>NUCLEOTIDE SEQUENCE</scope>
    <source>
        <strain evidence="4">YIM B02565</strain>
    </source>
</reference>
<dbReference type="InterPro" id="IPR011055">
    <property type="entry name" value="Dup_hybrid_motif"/>
</dbReference>
<keyword evidence="2" id="KW-0472">Membrane</keyword>
<dbReference type="Proteomes" id="UP000623681">
    <property type="component" value="Unassembled WGS sequence"/>
</dbReference>
<protein>
    <submittedName>
        <fullName evidence="4">M23 family metallopeptidase</fullName>
    </submittedName>
</protein>
<dbReference type="AlphaFoldDB" id="A0A937FK70"/>